<feature type="region of interest" description="Disordered" evidence="1">
    <location>
        <begin position="1"/>
        <end position="81"/>
    </location>
</feature>
<proteinExistence type="predicted"/>
<name>A0A6A6P6J0_9PEZI</name>
<dbReference type="AlphaFoldDB" id="A0A6A6P6J0"/>
<reference evidence="2" key="1">
    <citation type="journal article" date="2020" name="Stud. Mycol.">
        <title>101 Dothideomycetes genomes: a test case for predicting lifestyles and emergence of pathogens.</title>
        <authorList>
            <person name="Haridas S."/>
            <person name="Albert R."/>
            <person name="Binder M."/>
            <person name="Bloem J."/>
            <person name="Labutti K."/>
            <person name="Salamov A."/>
            <person name="Andreopoulos B."/>
            <person name="Baker S."/>
            <person name="Barry K."/>
            <person name="Bills G."/>
            <person name="Bluhm B."/>
            <person name="Cannon C."/>
            <person name="Castanera R."/>
            <person name="Culley D."/>
            <person name="Daum C."/>
            <person name="Ezra D."/>
            <person name="Gonzalez J."/>
            <person name="Henrissat B."/>
            <person name="Kuo A."/>
            <person name="Liang C."/>
            <person name="Lipzen A."/>
            <person name="Lutzoni F."/>
            <person name="Magnuson J."/>
            <person name="Mondo S."/>
            <person name="Nolan M."/>
            <person name="Ohm R."/>
            <person name="Pangilinan J."/>
            <person name="Park H.-J."/>
            <person name="Ramirez L."/>
            <person name="Alfaro M."/>
            <person name="Sun H."/>
            <person name="Tritt A."/>
            <person name="Yoshinaga Y."/>
            <person name="Zwiers L.-H."/>
            <person name="Turgeon B."/>
            <person name="Goodwin S."/>
            <person name="Spatafora J."/>
            <person name="Crous P."/>
            <person name="Grigoriev I."/>
        </authorList>
    </citation>
    <scope>NUCLEOTIDE SEQUENCE</scope>
    <source>
        <strain evidence="2">ATCC 16933</strain>
    </source>
</reference>
<dbReference type="EMBL" id="MU001675">
    <property type="protein sequence ID" value="KAF2459427.1"/>
    <property type="molecule type" value="Genomic_DNA"/>
</dbReference>
<evidence type="ECO:0000313" key="2">
    <source>
        <dbReference type="EMBL" id="KAF2459427.1"/>
    </source>
</evidence>
<evidence type="ECO:0000256" key="1">
    <source>
        <dbReference type="SAM" id="MobiDB-lite"/>
    </source>
</evidence>
<organism evidence="2 3">
    <name type="scientific">Lineolata rhizophorae</name>
    <dbReference type="NCBI Taxonomy" id="578093"/>
    <lineage>
        <taxon>Eukaryota</taxon>
        <taxon>Fungi</taxon>
        <taxon>Dikarya</taxon>
        <taxon>Ascomycota</taxon>
        <taxon>Pezizomycotina</taxon>
        <taxon>Dothideomycetes</taxon>
        <taxon>Dothideomycetes incertae sedis</taxon>
        <taxon>Lineolatales</taxon>
        <taxon>Lineolataceae</taxon>
        <taxon>Lineolata</taxon>
    </lineage>
</organism>
<accession>A0A6A6P6J0</accession>
<gene>
    <name evidence="2" type="ORF">BDY21DRAFT_190455</name>
</gene>
<sequence length="122" mass="13291">MMGRLNALDTEGQRARPPAGLSPGPPHRCDLTRQADRKSQPIPQRRLSRGGGVLVTTTINHLRRSRTGHPPSLPEGTPCHDTHAFFGASPERVRGCGRIPVGTAAVRGKGRRCRFRTRTARG</sequence>
<keyword evidence="3" id="KW-1185">Reference proteome</keyword>
<feature type="compositionally biased region" description="Basic and acidic residues" evidence="1">
    <location>
        <begin position="27"/>
        <end position="39"/>
    </location>
</feature>
<evidence type="ECO:0000313" key="3">
    <source>
        <dbReference type="Proteomes" id="UP000799766"/>
    </source>
</evidence>
<dbReference type="Proteomes" id="UP000799766">
    <property type="component" value="Unassembled WGS sequence"/>
</dbReference>
<protein>
    <submittedName>
        <fullName evidence="2">Uncharacterized protein</fullName>
    </submittedName>
</protein>